<proteinExistence type="predicted"/>
<name>A0A1B7YT71_COLHI</name>
<feature type="compositionally biased region" description="Acidic residues" evidence="1">
    <location>
        <begin position="363"/>
        <end position="373"/>
    </location>
</feature>
<evidence type="ECO:0000256" key="1">
    <source>
        <dbReference type="SAM" id="MobiDB-lite"/>
    </source>
</evidence>
<dbReference type="KEGG" id="chig:CH63R_00268"/>
<comment type="caution">
    <text evidence="2">The sequence shown here is derived from an EMBL/GenBank/DDBJ whole genome shotgun (WGS) entry which is preliminary data.</text>
</comment>
<dbReference type="RefSeq" id="XP_018163605.1">
    <property type="nucleotide sequence ID" value="XM_018295243.1"/>
</dbReference>
<sequence>MTSKTEVEEENTPPIFKMEQTSSHLNSVGIKQKQHEQASSQERPPLPTSSSTVSSKTSIENPSSAPFTCQWIGDTQAIAQDLTRLNISKKENGSHRISTSSPNIWYFRTNIWVAHAHEIPVPSDLLSKWPEIKERLIIDLQDVRIEMMAEQAREKRRCKKEPKRRHIVPELRMSGRRNNLFSDSVTVSPCVWILCGSKSCRDKVQRIIKTLSLPINFVQQPVEVHDGAPEFNATRASIPLSQLQRDLGMDMGLKHRGGVILYHMEEAGGPSKHQSACGLLCCATFLNNGKILKQRISRVGGLLADHDMECPIAMTTSHGIFDCLWLDKQEIEASTRPGSPLADTLLLDNEDDFTCASSSDSESGSEIDTDDDTVNYGSGEDKAVRGSCEHRSLLGKKDASNVDKWIDLNEIVGIKFFEQQFPGREDDPGMSKPGDYALLRSNTLQHLRNILSMPKNIEIVTKRKNKELLEGPLTMVFGADDLSEVFLLPEPATMPSERGDLPVRKVQLSAPLGNKSSQQSTYIKAKN</sequence>
<reference evidence="3" key="1">
    <citation type="journal article" date="2017" name="BMC Genomics">
        <title>Gapless genome assembly of Colletotrichum higginsianum reveals chromosome structure and association of transposable elements with secondary metabolite gene clusters.</title>
        <authorList>
            <person name="Dallery J.-F."/>
            <person name="Lapalu N."/>
            <person name="Zampounis A."/>
            <person name="Pigne S."/>
            <person name="Luyten I."/>
            <person name="Amselem J."/>
            <person name="Wittenberg A.H.J."/>
            <person name="Zhou S."/>
            <person name="de Queiroz M.V."/>
            <person name="Robin G.P."/>
            <person name="Auger A."/>
            <person name="Hainaut M."/>
            <person name="Henrissat B."/>
            <person name="Kim K.-T."/>
            <person name="Lee Y.-H."/>
            <person name="Lespinet O."/>
            <person name="Schwartz D.C."/>
            <person name="Thon M.R."/>
            <person name="O'Connell R.J."/>
        </authorList>
    </citation>
    <scope>NUCLEOTIDE SEQUENCE [LARGE SCALE GENOMIC DNA]</scope>
    <source>
        <strain evidence="3">IMI 349063</strain>
    </source>
</reference>
<dbReference type="EMBL" id="LTAN01000001">
    <property type="protein sequence ID" value="OBR15088.1"/>
    <property type="molecule type" value="Genomic_DNA"/>
</dbReference>
<organism evidence="2 3">
    <name type="scientific">Colletotrichum higginsianum (strain IMI 349063)</name>
    <name type="common">Crucifer anthracnose fungus</name>
    <dbReference type="NCBI Taxonomy" id="759273"/>
    <lineage>
        <taxon>Eukaryota</taxon>
        <taxon>Fungi</taxon>
        <taxon>Dikarya</taxon>
        <taxon>Ascomycota</taxon>
        <taxon>Pezizomycotina</taxon>
        <taxon>Sordariomycetes</taxon>
        <taxon>Hypocreomycetidae</taxon>
        <taxon>Glomerellales</taxon>
        <taxon>Glomerellaceae</taxon>
        <taxon>Colletotrichum</taxon>
        <taxon>Colletotrichum destructivum species complex</taxon>
    </lineage>
</organism>
<gene>
    <name evidence="2" type="ORF">CH63R_00268</name>
</gene>
<dbReference type="Proteomes" id="UP000092177">
    <property type="component" value="Chromosome 1"/>
</dbReference>
<keyword evidence="3" id="KW-1185">Reference proteome</keyword>
<dbReference type="OrthoDB" id="4847715at2759"/>
<evidence type="ECO:0000313" key="3">
    <source>
        <dbReference type="Proteomes" id="UP000092177"/>
    </source>
</evidence>
<dbReference type="GeneID" id="28859350"/>
<feature type="compositionally biased region" description="Polar residues" evidence="1">
    <location>
        <begin position="514"/>
        <end position="527"/>
    </location>
</feature>
<protein>
    <submittedName>
        <fullName evidence="2">Uncharacterized protein</fullName>
    </submittedName>
</protein>
<dbReference type="AlphaFoldDB" id="A0A1B7YT71"/>
<feature type="region of interest" description="Disordered" evidence="1">
    <location>
        <begin position="1"/>
        <end position="66"/>
    </location>
</feature>
<dbReference type="VEuPathDB" id="FungiDB:CH63R_00268"/>
<evidence type="ECO:0000313" key="2">
    <source>
        <dbReference type="EMBL" id="OBR15088.1"/>
    </source>
</evidence>
<feature type="compositionally biased region" description="Low complexity" evidence="1">
    <location>
        <begin position="48"/>
        <end position="58"/>
    </location>
</feature>
<accession>A0A1B7YT71</accession>
<feature type="region of interest" description="Disordered" evidence="1">
    <location>
        <begin position="508"/>
        <end position="527"/>
    </location>
</feature>
<feature type="region of interest" description="Disordered" evidence="1">
    <location>
        <begin position="354"/>
        <end position="383"/>
    </location>
</feature>